<feature type="region of interest" description="Disordered" evidence="1">
    <location>
        <begin position="131"/>
        <end position="165"/>
    </location>
</feature>
<organism evidence="2 3">
    <name type="scientific">Zizania palustris</name>
    <name type="common">Northern wild rice</name>
    <dbReference type="NCBI Taxonomy" id="103762"/>
    <lineage>
        <taxon>Eukaryota</taxon>
        <taxon>Viridiplantae</taxon>
        <taxon>Streptophyta</taxon>
        <taxon>Embryophyta</taxon>
        <taxon>Tracheophyta</taxon>
        <taxon>Spermatophyta</taxon>
        <taxon>Magnoliopsida</taxon>
        <taxon>Liliopsida</taxon>
        <taxon>Poales</taxon>
        <taxon>Poaceae</taxon>
        <taxon>BOP clade</taxon>
        <taxon>Oryzoideae</taxon>
        <taxon>Oryzeae</taxon>
        <taxon>Zizaniinae</taxon>
        <taxon>Zizania</taxon>
    </lineage>
</organism>
<dbReference type="AlphaFoldDB" id="A0A8J5SXL8"/>
<gene>
    <name evidence="2" type="ORF">GUJ93_ZPchr0005g14588</name>
</gene>
<dbReference type="Proteomes" id="UP000729402">
    <property type="component" value="Unassembled WGS sequence"/>
</dbReference>
<sequence length="165" mass="17908">MEQGALVAPSPVAEVEAQGGGRKGDAATDQTLAKLPLPPPRATTAPDTRPVMQKSKQPWVRYAFEIWDPMKDLIWLATPRAPTSPLSRVRMLSRTEGCHHQLPRGLSVPCTEQRRSPAWGRRLRRGECRGGGVFEGGHAPSQRLRRGTTVDSKRAVRPAGGFGGG</sequence>
<keyword evidence="3" id="KW-1185">Reference proteome</keyword>
<evidence type="ECO:0000256" key="1">
    <source>
        <dbReference type="SAM" id="MobiDB-lite"/>
    </source>
</evidence>
<feature type="region of interest" description="Disordered" evidence="1">
    <location>
        <begin position="1"/>
        <end position="53"/>
    </location>
</feature>
<proteinExistence type="predicted"/>
<evidence type="ECO:0000313" key="3">
    <source>
        <dbReference type="Proteomes" id="UP000729402"/>
    </source>
</evidence>
<dbReference type="EMBL" id="JAAALK010000284">
    <property type="protein sequence ID" value="KAG8068935.1"/>
    <property type="molecule type" value="Genomic_DNA"/>
</dbReference>
<comment type="caution">
    <text evidence="2">The sequence shown here is derived from an EMBL/GenBank/DDBJ whole genome shotgun (WGS) entry which is preliminary data.</text>
</comment>
<evidence type="ECO:0000313" key="2">
    <source>
        <dbReference type="EMBL" id="KAG8068935.1"/>
    </source>
</evidence>
<protein>
    <submittedName>
        <fullName evidence="2">Uncharacterized protein</fullName>
    </submittedName>
</protein>
<name>A0A8J5SXL8_ZIZPA</name>
<reference evidence="2" key="2">
    <citation type="submission" date="2021-02" db="EMBL/GenBank/DDBJ databases">
        <authorList>
            <person name="Kimball J.A."/>
            <person name="Haas M.W."/>
            <person name="Macchietto M."/>
            <person name="Kono T."/>
            <person name="Duquette J."/>
            <person name="Shao M."/>
        </authorList>
    </citation>
    <scope>NUCLEOTIDE SEQUENCE</scope>
    <source>
        <tissue evidence="2">Fresh leaf tissue</tissue>
    </source>
</reference>
<reference evidence="2" key="1">
    <citation type="journal article" date="2021" name="bioRxiv">
        <title>Whole Genome Assembly and Annotation of Northern Wild Rice, Zizania palustris L., Supports a Whole Genome Duplication in the Zizania Genus.</title>
        <authorList>
            <person name="Haas M."/>
            <person name="Kono T."/>
            <person name="Macchietto M."/>
            <person name="Millas R."/>
            <person name="McGilp L."/>
            <person name="Shao M."/>
            <person name="Duquette J."/>
            <person name="Hirsch C.N."/>
            <person name="Kimball J."/>
        </authorList>
    </citation>
    <scope>NUCLEOTIDE SEQUENCE</scope>
    <source>
        <tissue evidence="2">Fresh leaf tissue</tissue>
    </source>
</reference>
<accession>A0A8J5SXL8</accession>